<protein>
    <submittedName>
        <fullName evidence="6">Uncharacterized protein LOC100205437 isoform X4</fullName>
    </submittedName>
</protein>
<name>A0ABM4CQI8_HYDVU</name>
<organism evidence="5 6">
    <name type="scientific">Hydra vulgaris</name>
    <name type="common">Hydra</name>
    <name type="synonym">Hydra attenuata</name>
    <dbReference type="NCBI Taxonomy" id="6087"/>
    <lineage>
        <taxon>Eukaryota</taxon>
        <taxon>Metazoa</taxon>
        <taxon>Cnidaria</taxon>
        <taxon>Hydrozoa</taxon>
        <taxon>Hydroidolina</taxon>
        <taxon>Anthoathecata</taxon>
        <taxon>Aplanulata</taxon>
        <taxon>Hydridae</taxon>
        <taxon>Hydra</taxon>
    </lineage>
</organism>
<evidence type="ECO:0000313" key="6">
    <source>
        <dbReference type="RefSeq" id="XP_065664126.1"/>
    </source>
</evidence>
<evidence type="ECO:0000313" key="5">
    <source>
        <dbReference type="Proteomes" id="UP001652625"/>
    </source>
</evidence>
<dbReference type="Pfam" id="PF00704">
    <property type="entry name" value="Glyco_hydro_18"/>
    <property type="match status" value="1"/>
</dbReference>
<keyword evidence="1" id="KW-0378">Hydrolase</keyword>
<dbReference type="PROSITE" id="PS51910">
    <property type="entry name" value="GH18_2"/>
    <property type="match status" value="1"/>
</dbReference>
<dbReference type="InterPro" id="IPR001223">
    <property type="entry name" value="Glyco_hydro18_cat"/>
</dbReference>
<proteinExistence type="predicted"/>
<accession>A0ABM4CQI8</accession>
<evidence type="ECO:0000256" key="1">
    <source>
        <dbReference type="ARBA" id="ARBA00022801"/>
    </source>
</evidence>
<keyword evidence="3" id="KW-0732">Signal</keyword>
<dbReference type="RefSeq" id="XP_065664126.1">
    <property type="nucleotide sequence ID" value="XM_065808054.1"/>
</dbReference>
<dbReference type="GeneID" id="100205437"/>
<evidence type="ECO:0000256" key="3">
    <source>
        <dbReference type="SAM" id="SignalP"/>
    </source>
</evidence>
<dbReference type="PANTHER" id="PTHR45708">
    <property type="entry name" value="ENDOCHITINASE"/>
    <property type="match status" value="1"/>
</dbReference>
<dbReference type="InterPro" id="IPR050542">
    <property type="entry name" value="Glycosyl_Hydrlase18_Chitinase"/>
</dbReference>
<dbReference type="Proteomes" id="UP001652625">
    <property type="component" value="Chromosome 10"/>
</dbReference>
<gene>
    <name evidence="6" type="primary">LOC100205437</name>
</gene>
<sequence>MHMARIYKMNSFLVLILSFIKLYEGFSNSSTIDSHLFDINITTTLKPIDRNYEIVVNWGQNLGGNEMALNAYCDSKAYDIIIINTVDIFFDDQNADNLPGFNLANHCNGMFEGNFKSYLQCYSIGEDIKGCQKNGKKILLSLGGGTRWNGFSSASQAKLFAHNLWNLFMGGTHATRTFGDAVIDGINIDLRFGEASWFDDFFTEMRTLMVSDKSKVYLITSSPSCAFPDFRLGKVYVSSGTKINSLYVNFGDNSCSFGKEEDFSRVLDSWMSLIPTIFIGIPSSQTASYSANHYIEPSKLPILFSKYIHLQKQIGGILLSDVTYDDKNIINGTKYSDIVGQLLHPDTYTLSNKKSTVAGGSFDKKSGKSSTHTSEAATVIICFLVCFILNLTS</sequence>
<dbReference type="Gene3D" id="3.20.20.80">
    <property type="entry name" value="Glycosidases"/>
    <property type="match status" value="1"/>
</dbReference>
<feature type="chain" id="PRO_5045194461" evidence="3">
    <location>
        <begin position="26"/>
        <end position="393"/>
    </location>
</feature>
<keyword evidence="5" id="KW-1185">Reference proteome</keyword>
<dbReference type="InterPro" id="IPR017853">
    <property type="entry name" value="GH"/>
</dbReference>
<feature type="domain" description="GH18" evidence="4">
    <location>
        <begin position="52"/>
        <end position="340"/>
    </location>
</feature>
<reference evidence="6" key="1">
    <citation type="submission" date="2025-08" db="UniProtKB">
        <authorList>
            <consortium name="RefSeq"/>
        </authorList>
    </citation>
    <scope>IDENTIFICATION</scope>
</reference>
<evidence type="ECO:0000256" key="2">
    <source>
        <dbReference type="ARBA" id="ARBA00023295"/>
    </source>
</evidence>
<dbReference type="SUPFAM" id="SSF51445">
    <property type="entry name" value="(Trans)glycosidases"/>
    <property type="match status" value="1"/>
</dbReference>
<evidence type="ECO:0000259" key="4">
    <source>
        <dbReference type="PROSITE" id="PS51910"/>
    </source>
</evidence>
<feature type="signal peptide" evidence="3">
    <location>
        <begin position="1"/>
        <end position="25"/>
    </location>
</feature>
<keyword evidence="2" id="KW-0326">Glycosidase</keyword>
<dbReference type="PANTHER" id="PTHR45708:SF49">
    <property type="entry name" value="ENDOCHITINASE"/>
    <property type="match status" value="1"/>
</dbReference>